<evidence type="ECO:0000313" key="5">
    <source>
        <dbReference type="EMBL" id="CAJ0574617.1"/>
    </source>
</evidence>
<organism evidence="5 6">
    <name type="scientific">Mesorhabditis spiculigera</name>
    <dbReference type="NCBI Taxonomy" id="96644"/>
    <lineage>
        <taxon>Eukaryota</taxon>
        <taxon>Metazoa</taxon>
        <taxon>Ecdysozoa</taxon>
        <taxon>Nematoda</taxon>
        <taxon>Chromadorea</taxon>
        <taxon>Rhabditida</taxon>
        <taxon>Rhabditina</taxon>
        <taxon>Rhabditomorpha</taxon>
        <taxon>Rhabditoidea</taxon>
        <taxon>Rhabditidae</taxon>
        <taxon>Mesorhabditinae</taxon>
        <taxon>Mesorhabditis</taxon>
    </lineage>
</organism>
<dbReference type="InterPro" id="IPR036322">
    <property type="entry name" value="WD40_repeat_dom_sf"/>
</dbReference>
<dbReference type="PANTHER" id="PTHR22652:SF0">
    <property type="entry name" value="NUCLEOPORIN NUP43"/>
    <property type="match status" value="1"/>
</dbReference>
<reference evidence="5" key="1">
    <citation type="submission" date="2023-06" db="EMBL/GenBank/DDBJ databases">
        <authorList>
            <person name="Delattre M."/>
        </authorList>
    </citation>
    <scope>NUCLEOTIDE SEQUENCE</scope>
    <source>
        <strain evidence="5">AF72</strain>
    </source>
</reference>
<protein>
    <submittedName>
        <fullName evidence="5">Uncharacterized protein</fullName>
    </submittedName>
</protein>
<feature type="non-terminal residue" evidence="5">
    <location>
        <position position="1"/>
    </location>
</feature>
<dbReference type="PANTHER" id="PTHR22652">
    <property type="entry name" value="NUCLEOPORIN NUP43"/>
    <property type="match status" value="1"/>
</dbReference>
<keyword evidence="6" id="KW-1185">Reference proteome</keyword>
<proteinExistence type="predicted"/>
<gene>
    <name evidence="5" type="ORF">MSPICULIGERA_LOCUS12949</name>
</gene>
<evidence type="ECO:0000256" key="3">
    <source>
        <dbReference type="ARBA" id="ARBA00022737"/>
    </source>
</evidence>
<dbReference type="InterPro" id="IPR001680">
    <property type="entry name" value="WD40_rpt"/>
</dbReference>
<sequence>MDLGLDPSPAVSCAVTSSDVVDVAFLNDGVSFVTLSADGETGLTLWAPAEFEPFSPENSLAFVDADSSALLVLPHDLVAIGLSDGTLAVADASKTSKIDYRFRTKKPLTAEITSLCTLGSESGKAVSGSADGTIMVVDLASETATKLASAGVGAKSMCSISGGTMICVGHMAGRLTLWDTREKLMNGGNARPTSTILLESNRDSVTSISAHPAQANMFAFSTESGSIGFVDVKANGRAVIVEGISGGEELTEITKVQFHPTHGENLFVSSVDGKLKHYDASRAQVYSFGATLPVADRQVSWLLSSLHDSLRTTEIFPKSGTYPVSFDVLGNSVVAAYNTGIVKCIDCIQLS</sequence>
<dbReference type="SMART" id="SM00320">
    <property type="entry name" value="WD40"/>
    <property type="match status" value="6"/>
</dbReference>
<dbReference type="Proteomes" id="UP001177023">
    <property type="component" value="Unassembled WGS sequence"/>
</dbReference>
<keyword evidence="4" id="KW-0539">Nucleus</keyword>
<evidence type="ECO:0000256" key="2">
    <source>
        <dbReference type="ARBA" id="ARBA00022574"/>
    </source>
</evidence>
<evidence type="ECO:0000256" key="1">
    <source>
        <dbReference type="ARBA" id="ARBA00004123"/>
    </source>
</evidence>
<comment type="subcellular location">
    <subcellularLocation>
        <location evidence="1">Nucleus</location>
    </subcellularLocation>
</comment>
<dbReference type="Gene3D" id="2.130.10.10">
    <property type="entry name" value="YVTN repeat-like/Quinoprotein amine dehydrogenase"/>
    <property type="match status" value="2"/>
</dbReference>
<keyword evidence="3" id="KW-0677">Repeat</keyword>
<name>A0AA36CSQ7_9BILA</name>
<dbReference type="AlphaFoldDB" id="A0AA36CSQ7"/>
<accession>A0AA36CSQ7</accession>
<dbReference type="SUPFAM" id="SSF50978">
    <property type="entry name" value="WD40 repeat-like"/>
    <property type="match status" value="1"/>
</dbReference>
<dbReference type="EMBL" id="CATQJA010002631">
    <property type="protein sequence ID" value="CAJ0574617.1"/>
    <property type="molecule type" value="Genomic_DNA"/>
</dbReference>
<comment type="caution">
    <text evidence="5">The sequence shown here is derived from an EMBL/GenBank/DDBJ whole genome shotgun (WGS) entry which is preliminary data.</text>
</comment>
<evidence type="ECO:0000313" key="6">
    <source>
        <dbReference type="Proteomes" id="UP001177023"/>
    </source>
</evidence>
<dbReference type="GO" id="GO:0031080">
    <property type="term" value="C:nuclear pore outer ring"/>
    <property type="evidence" value="ECO:0007669"/>
    <property type="project" value="TreeGrafter"/>
</dbReference>
<keyword evidence="2" id="KW-0853">WD repeat</keyword>
<evidence type="ECO:0000256" key="4">
    <source>
        <dbReference type="ARBA" id="ARBA00023242"/>
    </source>
</evidence>
<dbReference type="InterPro" id="IPR015943">
    <property type="entry name" value="WD40/YVTN_repeat-like_dom_sf"/>
</dbReference>